<feature type="domain" description="PIN" evidence="7">
    <location>
        <begin position="4"/>
        <end position="127"/>
    </location>
</feature>
<dbReference type="Pfam" id="PF01850">
    <property type="entry name" value="PIN"/>
    <property type="match status" value="1"/>
</dbReference>
<evidence type="ECO:0000259" key="7">
    <source>
        <dbReference type="Pfam" id="PF01850"/>
    </source>
</evidence>
<feature type="binding site" evidence="6">
    <location>
        <position position="101"/>
    </location>
    <ligand>
        <name>Mg(2+)</name>
        <dbReference type="ChEBI" id="CHEBI:18420"/>
    </ligand>
</feature>
<dbReference type="GO" id="GO:0090729">
    <property type="term" value="F:toxin activity"/>
    <property type="evidence" value="ECO:0007669"/>
    <property type="project" value="UniProtKB-KW"/>
</dbReference>
<dbReference type="InterPro" id="IPR022907">
    <property type="entry name" value="VapC_family"/>
</dbReference>
<dbReference type="CDD" id="cd09874">
    <property type="entry name" value="PIN_MT3492-like"/>
    <property type="match status" value="1"/>
</dbReference>
<evidence type="ECO:0000256" key="3">
    <source>
        <dbReference type="ARBA" id="ARBA00022723"/>
    </source>
</evidence>
<dbReference type="PANTHER" id="PTHR35901">
    <property type="entry name" value="RIBONUCLEASE VAPC3"/>
    <property type="match status" value="1"/>
</dbReference>
<keyword evidence="5 6" id="KW-0460">Magnesium</keyword>
<keyword evidence="3 6" id="KW-0479">Metal-binding</keyword>
<comment type="similarity">
    <text evidence="6">Belongs to the PINc/VapC protein family.</text>
</comment>
<gene>
    <name evidence="6" type="primary">vapC</name>
    <name evidence="8" type="ORF">E1263_23275</name>
</gene>
<dbReference type="SUPFAM" id="SSF88723">
    <property type="entry name" value="PIN domain-like"/>
    <property type="match status" value="1"/>
</dbReference>
<dbReference type="AlphaFoldDB" id="A0A4R4ZGK1"/>
<evidence type="ECO:0000256" key="6">
    <source>
        <dbReference type="HAMAP-Rule" id="MF_00265"/>
    </source>
</evidence>
<dbReference type="GO" id="GO:0000287">
    <property type="term" value="F:magnesium ion binding"/>
    <property type="evidence" value="ECO:0007669"/>
    <property type="project" value="UniProtKB-UniRule"/>
</dbReference>
<comment type="cofactor">
    <cofactor evidence="6">
        <name>Mg(2+)</name>
        <dbReference type="ChEBI" id="CHEBI:18420"/>
    </cofactor>
</comment>
<feature type="binding site" evidence="6">
    <location>
        <position position="6"/>
    </location>
    <ligand>
        <name>Mg(2+)</name>
        <dbReference type="ChEBI" id="CHEBI:18420"/>
    </ligand>
</feature>
<dbReference type="InterPro" id="IPR051619">
    <property type="entry name" value="TypeII_TA_RNase_PINc/VapC"/>
</dbReference>
<evidence type="ECO:0000256" key="2">
    <source>
        <dbReference type="ARBA" id="ARBA00022722"/>
    </source>
</evidence>
<dbReference type="EMBL" id="SMKX01000072">
    <property type="protein sequence ID" value="TDD57515.1"/>
    <property type="molecule type" value="Genomic_DNA"/>
</dbReference>
<evidence type="ECO:0000256" key="5">
    <source>
        <dbReference type="ARBA" id="ARBA00022842"/>
    </source>
</evidence>
<keyword evidence="9" id="KW-1185">Reference proteome</keyword>
<dbReference type="PANTHER" id="PTHR35901:SF1">
    <property type="entry name" value="EXONUCLEASE VAPC9"/>
    <property type="match status" value="1"/>
</dbReference>
<name>A0A4R4ZGK1_9ACTN</name>
<dbReference type="GO" id="GO:0016787">
    <property type="term" value="F:hydrolase activity"/>
    <property type="evidence" value="ECO:0007669"/>
    <property type="project" value="UniProtKB-KW"/>
</dbReference>
<sequence>MICYFDTSAFVPLLIPEASSLVCRRLWDDADDVLTTQLTYVETAGALAQAVRGGRITEARQTEALGELDDYWNELNMIEITNRLLRRAAGLTFLEALRGYDAMQCASAESIGEQDLIFASGDRQLLKAGANLGFHVADVNEPI</sequence>
<dbReference type="EC" id="3.1.-.-" evidence="6"/>
<keyword evidence="4 6" id="KW-0378">Hydrolase</keyword>
<dbReference type="HAMAP" id="MF_00265">
    <property type="entry name" value="VapC_Nob1"/>
    <property type="match status" value="1"/>
</dbReference>
<proteinExistence type="inferred from homology"/>
<dbReference type="OrthoDB" id="1525146at2"/>
<keyword evidence="2 6" id="KW-0540">Nuclease</keyword>
<accession>A0A4R4ZGK1</accession>
<protein>
    <recommendedName>
        <fullName evidence="6">Ribonuclease VapC</fullName>
        <shortName evidence="6">RNase VapC</shortName>
        <ecNumber evidence="6">3.1.-.-</ecNumber>
    </recommendedName>
    <alternativeName>
        <fullName evidence="6">Toxin VapC</fullName>
    </alternativeName>
</protein>
<dbReference type="RefSeq" id="WP_132170804.1">
    <property type="nucleotide sequence ID" value="NZ_SMKX01000072.1"/>
</dbReference>
<reference evidence="8 9" key="1">
    <citation type="submission" date="2019-03" db="EMBL/GenBank/DDBJ databases">
        <title>Draft genome sequences of novel Actinobacteria.</title>
        <authorList>
            <person name="Sahin N."/>
            <person name="Ay H."/>
            <person name="Saygin H."/>
        </authorList>
    </citation>
    <scope>NUCLEOTIDE SEQUENCE [LARGE SCALE GENOMIC DNA]</scope>
    <source>
        <strain evidence="8 9">JCM 13523</strain>
    </source>
</reference>
<dbReference type="GO" id="GO:0004540">
    <property type="term" value="F:RNA nuclease activity"/>
    <property type="evidence" value="ECO:0007669"/>
    <property type="project" value="InterPro"/>
</dbReference>
<evidence type="ECO:0000313" key="9">
    <source>
        <dbReference type="Proteomes" id="UP000295124"/>
    </source>
</evidence>
<dbReference type="InterPro" id="IPR002716">
    <property type="entry name" value="PIN_dom"/>
</dbReference>
<keyword evidence="6" id="KW-0800">Toxin</keyword>
<dbReference type="Proteomes" id="UP000295124">
    <property type="component" value="Unassembled WGS sequence"/>
</dbReference>
<comment type="function">
    <text evidence="6">Toxic component of a toxin-antitoxin (TA) system. An RNase.</text>
</comment>
<keyword evidence="1 6" id="KW-1277">Toxin-antitoxin system</keyword>
<organism evidence="8 9">
    <name type="scientific">Kribbella antibiotica</name>
    <dbReference type="NCBI Taxonomy" id="190195"/>
    <lineage>
        <taxon>Bacteria</taxon>
        <taxon>Bacillati</taxon>
        <taxon>Actinomycetota</taxon>
        <taxon>Actinomycetes</taxon>
        <taxon>Propionibacteriales</taxon>
        <taxon>Kribbellaceae</taxon>
        <taxon>Kribbella</taxon>
    </lineage>
</organism>
<evidence type="ECO:0000313" key="8">
    <source>
        <dbReference type="EMBL" id="TDD57515.1"/>
    </source>
</evidence>
<evidence type="ECO:0000256" key="1">
    <source>
        <dbReference type="ARBA" id="ARBA00022649"/>
    </source>
</evidence>
<comment type="caution">
    <text evidence="8">The sequence shown here is derived from an EMBL/GenBank/DDBJ whole genome shotgun (WGS) entry which is preliminary data.</text>
</comment>
<dbReference type="Gene3D" id="3.40.50.1010">
    <property type="entry name" value="5'-nuclease"/>
    <property type="match status" value="1"/>
</dbReference>
<evidence type="ECO:0000256" key="4">
    <source>
        <dbReference type="ARBA" id="ARBA00022801"/>
    </source>
</evidence>
<dbReference type="InterPro" id="IPR029060">
    <property type="entry name" value="PIN-like_dom_sf"/>
</dbReference>